<dbReference type="Proteomes" id="UP000555407">
    <property type="component" value="Unassembled WGS sequence"/>
</dbReference>
<dbReference type="GO" id="GO:0003677">
    <property type="term" value="F:DNA binding"/>
    <property type="evidence" value="ECO:0007669"/>
    <property type="project" value="UniProtKB-KW"/>
</dbReference>
<dbReference type="SUPFAM" id="SSF48452">
    <property type="entry name" value="TPR-like"/>
    <property type="match status" value="1"/>
</dbReference>
<accession>A0A7X6A4W9</accession>
<dbReference type="InterPro" id="IPR027417">
    <property type="entry name" value="P-loop_NTPase"/>
</dbReference>
<comment type="caution">
    <text evidence="4">The sequence shown here is derived from an EMBL/GenBank/DDBJ whole genome shotgun (WGS) entry which is preliminary data.</text>
</comment>
<dbReference type="InterPro" id="IPR011990">
    <property type="entry name" value="TPR-like_helical_dom_sf"/>
</dbReference>
<feature type="domain" description="Bacterial transcriptional activator" evidence="3">
    <location>
        <begin position="97"/>
        <end position="242"/>
    </location>
</feature>
<dbReference type="InterPro" id="IPR036388">
    <property type="entry name" value="WH-like_DNA-bd_sf"/>
</dbReference>
<sequence length="618" mass="66017">MAMSLRLLGEFELLTGDPPVRVAVPNGRAATLFKLVAVRRNRVVPLDSVIDALWADRPPDAAAQVISSLVSRLRRIIGRDLQRFDDGYRLDTSRWTVDLDEAVRLVQTSQRRLDAGEPALADAAARRAVRLLSLGLLAGSVTTDWLARARTEYDALVRQARQLAWTTADAVGDYDRARAFAEAAIADDSLDEVAYRALMTAHHRAGRPALALRTYMRLRNELSEQLGTSPDRATDQLHVGILRGLDPEPRQKAEPHASTVRPSRALVGRDDVLARSETVWQEAVEGAGRSLLIRGTPGSGRTAVLTEIVRFARSTGGEVLTGCCAPGTRRLPLHSLAHAFRSYYATAHPDVIRASVGDFGDVACWLVPDLAESVPAGTAHSRRASLRRTRVVEGVVQFVARIASQQPVLIALDDAGYADPLTLSALTAVRQRLADAPIALVATTDLAFRPDPFGPAAAMCLAPLDRTATALLAERSQLGHLADSIHALTAGHPRFVVEALRAARRGADLTAELPQSLVDAAIDRIEHAGPAVVDVLTKIAALGLRFTGAEAVRVGPEGTVTALRRAVDAGLLLADGELLAFESELLRAALCAATPTPLRPLLGFTADACVPALAGTAA</sequence>
<evidence type="ECO:0000259" key="3">
    <source>
        <dbReference type="SMART" id="SM01043"/>
    </source>
</evidence>
<dbReference type="RefSeq" id="WP_167215784.1">
    <property type="nucleotide sequence ID" value="NZ_JAASRO010000001.1"/>
</dbReference>
<dbReference type="SMART" id="SM01043">
    <property type="entry name" value="BTAD"/>
    <property type="match status" value="1"/>
</dbReference>
<dbReference type="SUPFAM" id="SSF46894">
    <property type="entry name" value="C-terminal effector domain of the bipartite response regulators"/>
    <property type="match status" value="1"/>
</dbReference>
<dbReference type="Pfam" id="PF13191">
    <property type="entry name" value="AAA_16"/>
    <property type="match status" value="1"/>
</dbReference>
<dbReference type="SUPFAM" id="SSF52540">
    <property type="entry name" value="P-loop containing nucleoside triphosphate hydrolases"/>
    <property type="match status" value="1"/>
</dbReference>
<keyword evidence="5" id="KW-1185">Reference proteome</keyword>
<dbReference type="EMBL" id="JAASRO010000001">
    <property type="protein sequence ID" value="NIK61338.1"/>
    <property type="molecule type" value="Genomic_DNA"/>
</dbReference>
<dbReference type="InterPro" id="IPR041664">
    <property type="entry name" value="AAA_16"/>
</dbReference>
<keyword evidence="4" id="KW-0238">DNA-binding</keyword>
<keyword evidence="1" id="KW-0805">Transcription regulation</keyword>
<dbReference type="Gene3D" id="1.10.10.10">
    <property type="entry name" value="Winged helix-like DNA-binding domain superfamily/Winged helix DNA-binding domain"/>
    <property type="match status" value="1"/>
</dbReference>
<evidence type="ECO:0000313" key="4">
    <source>
        <dbReference type="EMBL" id="NIK61338.1"/>
    </source>
</evidence>
<organism evidence="4 5">
    <name type="scientific">Kribbella shirazensis</name>
    <dbReference type="NCBI Taxonomy" id="1105143"/>
    <lineage>
        <taxon>Bacteria</taxon>
        <taxon>Bacillati</taxon>
        <taxon>Actinomycetota</taxon>
        <taxon>Actinomycetes</taxon>
        <taxon>Propionibacteriales</taxon>
        <taxon>Kribbellaceae</taxon>
        <taxon>Kribbella</taxon>
    </lineage>
</organism>
<dbReference type="AlphaFoldDB" id="A0A7X6A4W9"/>
<reference evidence="4 5" key="1">
    <citation type="submission" date="2020-03" db="EMBL/GenBank/DDBJ databases">
        <title>Sequencing the genomes of 1000 actinobacteria strains.</title>
        <authorList>
            <person name="Klenk H.-P."/>
        </authorList>
    </citation>
    <scope>NUCLEOTIDE SEQUENCE [LARGE SCALE GENOMIC DNA]</scope>
    <source>
        <strain evidence="4 5">DSM 45490</strain>
    </source>
</reference>
<dbReference type="InterPro" id="IPR016032">
    <property type="entry name" value="Sig_transdc_resp-reg_C-effctor"/>
</dbReference>
<evidence type="ECO:0000256" key="2">
    <source>
        <dbReference type="ARBA" id="ARBA00023163"/>
    </source>
</evidence>
<keyword evidence="2" id="KW-0804">Transcription</keyword>
<dbReference type="Pfam" id="PF03704">
    <property type="entry name" value="BTAD"/>
    <property type="match status" value="1"/>
</dbReference>
<dbReference type="Gene3D" id="1.25.40.10">
    <property type="entry name" value="Tetratricopeptide repeat domain"/>
    <property type="match status" value="1"/>
</dbReference>
<evidence type="ECO:0000313" key="5">
    <source>
        <dbReference type="Proteomes" id="UP000555407"/>
    </source>
</evidence>
<name>A0A7X6A4W9_9ACTN</name>
<protein>
    <submittedName>
        <fullName evidence="4">DNA-binding SARP family transcriptional activator</fullName>
    </submittedName>
</protein>
<dbReference type="InterPro" id="IPR051677">
    <property type="entry name" value="AfsR-DnrI-RedD_regulator"/>
</dbReference>
<dbReference type="InterPro" id="IPR005158">
    <property type="entry name" value="BTAD"/>
</dbReference>
<dbReference type="PANTHER" id="PTHR35807">
    <property type="entry name" value="TRANSCRIPTIONAL REGULATOR REDD-RELATED"/>
    <property type="match status" value="1"/>
</dbReference>
<proteinExistence type="predicted"/>
<gene>
    <name evidence="4" type="ORF">BJY22_007055</name>
</gene>
<dbReference type="GO" id="GO:0006355">
    <property type="term" value="P:regulation of DNA-templated transcription"/>
    <property type="evidence" value="ECO:0007669"/>
    <property type="project" value="InterPro"/>
</dbReference>
<evidence type="ECO:0000256" key="1">
    <source>
        <dbReference type="ARBA" id="ARBA00023015"/>
    </source>
</evidence>
<dbReference type="PANTHER" id="PTHR35807:SF1">
    <property type="entry name" value="TRANSCRIPTIONAL REGULATOR REDD"/>
    <property type="match status" value="1"/>
</dbReference>